<dbReference type="Pfam" id="PF13966">
    <property type="entry name" value="zf-RVT"/>
    <property type="match status" value="1"/>
</dbReference>
<dbReference type="InterPro" id="IPR026960">
    <property type="entry name" value="RVT-Znf"/>
</dbReference>
<dbReference type="Proteomes" id="UP000009138">
    <property type="component" value="Unassembled WGS sequence"/>
</dbReference>
<keyword evidence="3" id="KW-1185">Reference proteome</keyword>
<gene>
    <name evidence="2" type="ORF">RO3G_02935</name>
</gene>
<sequence>MRSSTIKFFGCFNSLFKTMDKIDYNIDWQAFDIHMVSELPLTQVCPYLLLPNQVFKASYWSGILAKHVYEFGMACGKFRGRSPTPSDPFRSKNKNYPEQLQLCRIQETTFFQQFKCPHNSIHMISSLPHSSTLPASYPRASPTAWRLFWKASIPHRAHTLLWRLYYHKMPCKERLRQLIPTRFPDPDCVYCDGVYSEEHFVWSCPFKHEIWQTISSRFFGDPAKLTYSLIQLPPSLSVTYLDIIAYVLLSLWQLHWKFIFEDHEFWPQEVVARATRQILKIHKENNSRLLQG</sequence>
<dbReference type="EMBL" id="CH476733">
    <property type="protein sequence ID" value="EIE78231.1"/>
    <property type="molecule type" value="Genomic_DNA"/>
</dbReference>
<dbReference type="VEuPathDB" id="FungiDB:RO3G_02935"/>
<dbReference type="AlphaFoldDB" id="I1BPV1"/>
<feature type="domain" description="Reverse transcriptase zinc-binding" evidence="1">
    <location>
        <begin position="143"/>
        <end position="211"/>
    </location>
</feature>
<organism evidence="2 3">
    <name type="scientific">Rhizopus delemar (strain RA 99-880 / ATCC MYA-4621 / FGSC 9543 / NRRL 43880)</name>
    <name type="common">Mucormycosis agent</name>
    <name type="synonym">Rhizopus arrhizus var. delemar</name>
    <dbReference type="NCBI Taxonomy" id="246409"/>
    <lineage>
        <taxon>Eukaryota</taxon>
        <taxon>Fungi</taxon>
        <taxon>Fungi incertae sedis</taxon>
        <taxon>Mucoromycota</taxon>
        <taxon>Mucoromycotina</taxon>
        <taxon>Mucoromycetes</taxon>
        <taxon>Mucorales</taxon>
        <taxon>Mucorineae</taxon>
        <taxon>Rhizopodaceae</taxon>
        <taxon>Rhizopus</taxon>
    </lineage>
</organism>
<proteinExistence type="predicted"/>
<accession>I1BPV1</accession>
<evidence type="ECO:0000313" key="3">
    <source>
        <dbReference type="Proteomes" id="UP000009138"/>
    </source>
</evidence>
<evidence type="ECO:0000313" key="2">
    <source>
        <dbReference type="EMBL" id="EIE78231.1"/>
    </source>
</evidence>
<dbReference type="InParanoid" id="I1BPV1"/>
<dbReference type="GeneID" id="93609907"/>
<reference evidence="2 3" key="1">
    <citation type="journal article" date="2009" name="PLoS Genet.">
        <title>Genomic analysis of the basal lineage fungus Rhizopus oryzae reveals a whole-genome duplication.</title>
        <authorList>
            <person name="Ma L.-J."/>
            <person name="Ibrahim A.S."/>
            <person name="Skory C."/>
            <person name="Grabherr M.G."/>
            <person name="Burger G."/>
            <person name="Butler M."/>
            <person name="Elias M."/>
            <person name="Idnurm A."/>
            <person name="Lang B.F."/>
            <person name="Sone T."/>
            <person name="Abe A."/>
            <person name="Calvo S.E."/>
            <person name="Corrochano L.M."/>
            <person name="Engels R."/>
            <person name="Fu J."/>
            <person name="Hansberg W."/>
            <person name="Kim J.-M."/>
            <person name="Kodira C.D."/>
            <person name="Koehrsen M.J."/>
            <person name="Liu B."/>
            <person name="Miranda-Saavedra D."/>
            <person name="O'Leary S."/>
            <person name="Ortiz-Castellanos L."/>
            <person name="Poulter R."/>
            <person name="Rodriguez-Romero J."/>
            <person name="Ruiz-Herrera J."/>
            <person name="Shen Y.-Q."/>
            <person name="Zeng Q."/>
            <person name="Galagan J."/>
            <person name="Birren B.W."/>
            <person name="Cuomo C.A."/>
            <person name="Wickes B.L."/>
        </authorList>
    </citation>
    <scope>NUCLEOTIDE SEQUENCE [LARGE SCALE GENOMIC DNA]</scope>
    <source>
        <strain evidence="3">RA 99-880 / ATCC MYA-4621 / FGSC 9543 / NRRL 43880</strain>
    </source>
</reference>
<name>I1BPV1_RHIO9</name>
<dbReference type="RefSeq" id="XP_067513627.1">
    <property type="nucleotide sequence ID" value="XM_067657526.1"/>
</dbReference>
<dbReference type="OrthoDB" id="2286187at2759"/>
<protein>
    <recommendedName>
        <fullName evidence="1">Reverse transcriptase zinc-binding domain-containing protein</fullName>
    </recommendedName>
</protein>
<evidence type="ECO:0000259" key="1">
    <source>
        <dbReference type="Pfam" id="PF13966"/>
    </source>
</evidence>